<feature type="domain" description="G-protein coupled receptors family 3 profile" evidence="11">
    <location>
        <begin position="486"/>
        <end position="678"/>
    </location>
</feature>
<dbReference type="Proteomes" id="UP001153069">
    <property type="component" value="Unassembled WGS sequence"/>
</dbReference>
<keyword evidence="7" id="KW-0325">Glycoprotein</keyword>
<dbReference type="EMBL" id="CAICTM010001801">
    <property type="protein sequence ID" value="CAB9526274.1"/>
    <property type="molecule type" value="Genomic_DNA"/>
</dbReference>
<evidence type="ECO:0000256" key="7">
    <source>
        <dbReference type="ARBA" id="ARBA00023180"/>
    </source>
</evidence>
<keyword evidence="3 10" id="KW-1133">Transmembrane helix</keyword>
<feature type="transmembrane region" description="Helical" evidence="10">
    <location>
        <begin position="484"/>
        <end position="507"/>
    </location>
</feature>
<feature type="transmembrane region" description="Helical" evidence="10">
    <location>
        <begin position="588"/>
        <end position="608"/>
    </location>
</feature>
<feature type="transmembrane region" description="Helical" evidence="10">
    <location>
        <begin position="620"/>
        <end position="644"/>
    </location>
</feature>
<dbReference type="PANTHER" id="PTHR10519">
    <property type="entry name" value="GABA-B RECEPTOR"/>
    <property type="match status" value="1"/>
</dbReference>
<dbReference type="PROSITE" id="PS50259">
    <property type="entry name" value="G_PROTEIN_RECEP_F3_4"/>
    <property type="match status" value="1"/>
</dbReference>
<comment type="caution">
    <text evidence="12">The sequence shown here is derived from an EMBL/GenBank/DDBJ whole genome shotgun (WGS) entry which is preliminary data.</text>
</comment>
<dbReference type="Gene3D" id="3.40.50.2300">
    <property type="match status" value="2"/>
</dbReference>
<dbReference type="InterPro" id="IPR017978">
    <property type="entry name" value="GPCR_3_C"/>
</dbReference>
<keyword evidence="4" id="KW-0297">G-protein coupled receptor</keyword>
<feature type="transmembrane region" description="Helical" evidence="10">
    <location>
        <begin position="650"/>
        <end position="672"/>
    </location>
</feature>
<feature type="transmembrane region" description="Helical" evidence="10">
    <location>
        <begin position="417"/>
        <end position="440"/>
    </location>
</feature>
<feature type="transmembrane region" description="Helical" evidence="10">
    <location>
        <begin position="533"/>
        <end position="554"/>
    </location>
</feature>
<evidence type="ECO:0000256" key="8">
    <source>
        <dbReference type="ARBA" id="ARBA00023224"/>
    </source>
</evidence>
<dbReference type="PANTHER" id="PTHR10519:SF20">
    <property type="entry name" value="G-PROTEIN COUPLED RECEPTOR 156-RELATED"/>
    <property type="match status" value="1"/>
</dbReference>
<dbReference type="InterPro" id="IPR002455">
    <property type="entry name" value="GPCR3_GABA-B"/>
</dbReference>
<dbReference type="GO" id="GO:0004965">
    <property type="term" value="F:G protein-coupled GABA receptor activity"/>
    <property type="evidence" value="ECO:0007669"/>
    <property type="project" value="InterPro"/>
</dbReference>
<protein>
    <submittedName>
        <fullName evidence="12">Acid type B receptor subunit 2</fullName>
    </submittedName>
</protein>
<keyword evidence="5 10" id="KW-0472">Membrane</keyword>
<evidence type="ECO:0000313" key="12">
    <source>
        <dbReference type="EMBL" id="CAB9526274.1"/>
    </source>
</evidence>
<feature type="compositionally biased region" description="Polar residues" evidence="9">
    <location>
        <begin position="714"/>
        <end position="723"/>
    </location>
</feature>
<dbReference type="CDD" id="cd15047">
    <property type="entry name" value="7tmC_GABA-B-like"/>
    <property type="match status" value="1"/>
</dbReference>
<dbReference type="GO" id="GO:0038039">
    <property type="term" value="C:G protein-coupled receptor heterodimeric complex"/>
    <property type="evidence" value="ECO:0007669"/>
    <property type="project" value="TreeGrafter"/>
</dbReference>
<keyword evidence="8" id="KW-0807">Transducer</keyword>
<evidence type="ECO:0000256" key="2">
    <source>
        <dbReference type="ARBA" id="ARBA00022692"/>
    </source>
</evidence>
<sequence length="793" mass="87577">MYPPRKLRSTVIQIEHQQSIREIEWTESATTAPHGMEPWEMEFQLLGEIEDQVENSQRNLQLKVEKQSLRFAVLGTNAVGKYQRLAHRGCVRAAARLLESDGIEATCDLYGAATNTDTQEMLGVQKYYLSQIVQAAIDSKHDNIISGDGETDNLPEIKSNATNNTHAPAHQSNMLYDGIMVSAIVPPLIGPMLDEAVEAGIAVVTYESDAPDSKRAAFTGTNNTFMGMQLARVLKQLRPEGGSFATLWAPAGNAFIERTEGFRFELLNNSDPDVAWIEVPNSPAPVTKIKDAMERLNGWANNTDNRPTAIAILVNPVFGAPQYESLVDRYRHQNITWIGIGDTERQMDLLDRNYVHGLLGQLPFDMGLTSVENMMNVIQGRPIEHEYKPTNVVSHIQIPVVLPELVIDHNRVGQLAIIGHIFFAFTGLTSLFMGSWVWFFRNTRVVKASQPTFLLMVAIGVFIMSSGMVPLGLDDSHGDSEAHRVAICMSPLWLVCIGFSVAFAALFSKTRRVNKIFKAGSAITRIKIKTHHVMLQCLGLLAANVLVLSLWTALDPLTYTRADGPGTDGWNRVLSTSGTCQSNQLAPYLVPLVLVNSVCIGIANWQAYEARFIQSEFSEAKYIGITCVSMMQTGLIGIPILIVAHDHPEALYLVIVCMIFVVSMAILLFIFVPKMVLMDNYARHSTRTQGRMIQQVIREQAHQSGALSKKRNQEPSGVSNVSGLDTAAETGMGTGSSHSHEIETNRRLAVYENMPQPTNEHDVAPVTESSSLNRSEHPAWTDEDVGKIDSGRG</sequence>
<name>A0A9N8EWE6_9STRA</name>
<evidence type="ECO:0000256" key="6">
    <source>
        <dbReference type="ARBA" id="ARBA00023170"/>
    </source>
</evidence>
<evidence type="ECO:0000256" key="3">
    <source>
        <dbReference type="ARBA" id="ARBA00022989"/>
    </source>
</evidence>
<dbReference type="AlphaFoldDB" id="A0A9N8EWE6"/>
<dbReference type="PRINTS" id="PR01176">
    <property type="entry name" value="GABABRECEPTR"/>
</dbReference>
<gene>
    <name evidence="12" type="ORF">SEMRO_1803_G298640.1</name>
</gene>
<evidence type="ECO:0000256" key="4">
    <source>
        <dbReference type="ARBA" id="ARBA00023040"/>
    </source>
</evidence>
<evidence type="ECO:0000256" key="1">
    <source>
        <dbReference type="ARBA" id="ARBA00004141"/>
    </source>
</evidence>
<dbReference type="InterPro" id="IPR025997">
    <property type="entry name" value="SBP_2_dom"/>
</dbReference>
<evidence type="ECO:0000259" key="11">
    <source>
        <dbReference type="PROSITE" id="PS50259"/>
    </source>
</evidence>
<feature type="compositionally biased region" description="Basic and acidic residues" evidence="9">
    <location>
        <begin position="774"/>
        <end position="793"/>
    </location>
</feature>
<dbReference type="SUPFAM" id="SSF53822">
    <property type="entry name" value="Periplasmic binding protein-like I"/>
    <property type="match status" value="1"/>
</dbReference>
<organism evidence="12 13">
    <name type="scientific">Seminavis robusta</name>
    <dbReference type="NCBI Taxonomy" id="568900"/>
    <lineage>
        <taxon>Eukaryota</taxon>
        <taxon>Sar</taxon>
        <taxon>Stramenopiles</taxon>
        <taxon>Ochrophyta</taxon>
        <taxon>Bacillariophyta</taxon>
        <taxon>Bacillariophyceae</taxon>
        <taxon>Bacillariophycidae</taxon>
        <taxon>Naviculales</taxon>
        <taxon>Naviculaceae</taxon>
        <taxon>Seminavis</taxon>
    </lineage>
</organism>
<keyword evidence="2 10" id="KW-0812">Transmembrane</keyword>
<dbReference type="Pfam" id="PF00003">
    <property type="entry name" value="7tm_3"/>
    <property type="match status" value="1"/>
</dbReference>
<evidence type="ECO:0000256" key="10">
    <source>
        <dbReference type="SAM" id="Phobius"/>
    </source>
</evidence>
<reference evidence="12" key="1">
    <citation type="submission" date="2020-06" db="EMBL/GenBank/DDBJ databases">
        <authorList>
            <consortium name="Plant Systems Biology data submission"/>
        </authorList>
    </citation>
    <scope>NUCLEOTIDE SEQUENCE</scope>
    <source>
        <strain evidence="12">D6</strain>
    </source>
</reference>
<feature type="region of interest" description="Disordered" evidence="9">
    <location>
        <begin position="703"/>
        <end position="793"/>
    </location>
</feature>
<dbReference type="OrthoDB" id="48903at2759"/>
<proteinExistence type="predicted"/>
<feature type="transmembrane region" description="Helical" evidence="10">
    <location>
        <begin position="452"/>
        <end position="472"/>
    </location>
</feature>
<comment type="subcellular location">
    <subcellularLocation>
        <location evidence="1">Membrane</location>
        <topology evidence="1">Multi-pass membrane protein</topology>
    </subcellularLocation>
</comment>
<evidence type="ECO:0000313" key="13">
    <source>
        <dbReference type="Proteomes" id="UP001153069"/>
    </source>
</evidence>
<dbReference type="Pfam" id="PF13407">
    <property type="entry name" value="Peripla_BP_4"/>
    <property type="match status" value="1"/>
</dbReference>
<dbReference type="InterPro" id="IPR028082">
    <property type="entry name" value="Peripla_BP_I"/>
</dbReference>
<accession>A0A9N8EWE6</accession>
<keyword evidence="6 12" id="KW-0675">Receptor</keyword>
<evidence type="ECO:0000256" key="9">
    <source>
        <dbReference type="SAM" id="MobiDB-lite"/>
    </source>
</evidence>
<keyword evidence="13" id="KW-1185">Reference proteome</keyword>
<evidence type="ECO:0000256" key="5">
    <source>
        <dbReference type="ARBA" id="ARBA00023136"/>
    </source>
</evidence>